<keyword evidence="1" id="KW-0812">Transmembrane</keyword>
<dbReference type="AlphaFoldDB" id="A0A397U2B3"/>
<feature type="transmembrane region" description="Helical" evidence="1">
    <location>
        <begin position="12"/>
        <end position="45"/>
    </location>
</feature>
<evidence type="ECO:0000313" key="2">
    <source>
        <dbReference type="EMBL" id="RIB04344.1"/>
    </source>
</evidence>
<protein>
    <submittedName>
        <fullName evidence="2">Uncharacterized protein</fullName>
    </submittedName>
</protein>
<keyword evidence="1" id="KW-1133">Transmembrane helix</keyword>
<accession>A0A397U2B3</accession>
<name>A0A397U2B3_9GLOM</name>
<dbReference type="Proteomes" id="UP000266673">
    <property type="component" value="Unassembled WGS sequence"/>
</dbReference>
<organism evidence="2 3">
    <name type="scientific">Gigaspora rosea</name>
    <dbReference type="NCBI Taxonomy" id="44941"/>
    <lineage>
        <taxon>Eukaryota</taxon>
        <taxon>Fungi</taxon>
        <taxon>Fungi incertae sedis</taxon>
        <taxon>Mucoromycota</taxon>
        <taxon>Glomeromycotina</taxon>
        <taxon>Glomeromycetes</taxon>
        <taxon>Diversisporales</taxon>
        <taxon>Gigasporaceae</taxon>
        <taxon>Gigaspora</taxon>
    </lineage>
</organism>
<comment type="caution">
    <text evidence="2">The sequence shown here is derived from an EMBL/GenBank/DDBJ whole genome shotgun (WGS) entry which is preliminary data.</text>
</comment>
<proteinExistence type="predicted"/>
<reference evidence="2 3" key="1">
    <citation type="submission" date="2018-06" db="EMBL/GenBank/DDBJ databases">
        <title>Comparative genomics reveals the genomic features of Rhizophagus irregularis, R. cerebriforme, R. diaphanum and Gigaspora rosea, and their symbiotic lifestyle signature.</title>
        <authorList>
            <person name="Morin E."/>
            <person name="San Clemente H."/>
            <person name="Chen E.C.H."/>
            <person name="De La Providencia I."/>
            <person name="Hainaut M."/>
            <person name="Kuo A."/>
            <person name="Kohler A."/>
            <person name="Murat C."/>
            <person name="Tang N."/>
            <person name="Roy S."/>
            <person name="Loubradou J."/>
            <person name="Henrissat B."/>
            <person name="Grigoriev I.V."/>
            <person name="Corradi N."/>
            <person name="Roux C."/>
            <person name="Martin F.M."/>
        </authorList>
    </citation>
    <scope>NUCLEOTIDE SEQUENCE [LARGE SCALE GENOMIC DNA]</scope>
    <source>
        <strain evidence="2 3">DAOM 194757</strain>
    </source>
</reference>
<sequence>MNRICLILILSPILIPLLFIFLFVYFLFGILFSPIWLFLFLLIVITSGYKWYKYVLSCTFCIVILFPIDKLQNKYVFLTAKVIPKQCHFQMNLVKRQKIFLQYGVISFLKNIKMTMMKFFVAIHY</sequence>
<gene>
    <name evidence="2" type="ORF">C2G38_686685</name>
</gene>
<keyword evidence="1" id="KW-0472">Membrane</keyword>
<evidence type="ECO:0000313" key="3">
    <source>
        <dbReference type="Proteomes" id="UP000266673"/>
    </source>
</evidence>
<evidence type="ECO:0000256" key="1">
    <source>
        <dbReference type="SAM" id="Phobius"/>
    </source>
</evidence>
<keyword evidence="3" id="KW-1185">Reference proteome</keyword>
<dbReference type="EMBL" id="QKWP01002199">
    <property type="protein sequence ID" value="RIB04344.1"/>
    <property type="molecule type" value="Genomic_DNA"/>
</dbReference>